<organism evidence="2 3">
    <name type="scientific">Micropruina glycogenica</name>
    <dbReference type="NCBI Taxonomy" id="75385"/>
    <lineage>
        <taxon>Bacteria</taxon>
        <taxon>Bacillati</taxon>
        <taxon>Actinomycetota</taxon>
        <taxon>Actinomycetes</taxon>
        <taxon>Propionibacteriales</taxon>
        <taxon>Nocardioidaceae</taxon>
        <taxon>Micropruina</taxon>
    </lineage>
</organism>
<keyword evidence="3" id="KW-1185">Reference proteome</keyword>
<dbReference type="EMBL" id="LT985188">
    <property type="protein sequence ID" value="SPD88838.1"/>
    <property type="molecule type" value="Genomic_DNA"/>
</dbReference>
<dbReference type="KEGG" id="mgg:MPLG2_3808"/>
<evidence type="ECO:0000313" key="2">
    <source>
        <dbReference type="EMBL" id="SPD88838.1"/>
    </source>
</evidence>
<accession>A0A2N9JMN2</accession>
<dbReference type="AlphaFoldDB" id="A0A2N9JMN2"/>
<sequence>MRSTTTRPASSASAAAPPTASQVPVWSGVMSVPSSPGSSAGSTSVSDSVADGLALALPVCTLLDGLGVAVVACGLGCADEPVMGSTRPISSTSSAAAATAARPTRFCPDIELLMATRRTA</sequence>
<name>A0A2N9JMN2_9ACTN</name>
<gene>
    <name evidence="2" type="ORF">MPLG2_3808</name>
</gene>
<protein>
    <submittedName>
        <fullName evidence="2">Uncharacterized protein</fullName>
    </submittedName>
</protein>
<reference evidence="2 3" key="1">
    <citation type="submission" date="2018-02" db="EMBL/GenBank/DDBJ databases">
        <authorList>
            <person name="Cohen D.B."/>
            <person name="Kent A.D."/>
        </authorList>
    </citation>
    <scope>NUCLEOTIDE SEQUENCE [LARGE SCALE GENOMIC DNA]</scope>
    <source>
        <strain evidence="2">1</strain>
    </source>
</reference>
<feature type="region of interest" description="Disordered" evidence="1">
    <location>
        <begin position="1"/>
        <end position="46"/>
    </location>
</feature>
<evidence type="ECO:0000313" key="3">
    <source>
        <dbReference type="Proteomes" id="UP000238164"/>
    </source>
</evidence>
<evidence type="ECO:0000256" key="1">
    <source>
        <dbReference type="SAM" id="MobiDB-lite"/>
    </source>
</evidence>
<dbReference type="Proteomes" id="UP000238164">
    <property type="component" value="Chromosome 1"/>
</dbReference>
<proteinExistence type="predicted"/>